<dbReference type="Proteomes" id="UP000215914">
    <property type="component" value="Unassembled WGS sequence"/>
</dbReference>
<dbReference type="AlphaFoldDB" id="A0A9K3HVH8"/>
<name>A0A9K3HVH8_HELAN</name>
<reference evidence="1" key="2">
    <citation type="submission" date="2020-06" db="EMBL/GenBank/DDBJ databases">
        <title>Helianthus annuus Genome sequencing and assembly Release 2.</title>
        <authorList>
            <person name="Gouzy J."/>
            <person name="Langlade N."/>
            <person name="Munos S."/>
        </authorList>
    </citation>
    <scope>NUCLEOTIDE SEQUENCE</scope>
    <source>
        <tissue evidence="1">Leaves</tissue>
    </source>
</reference>
<sequence>MADSCNSSYGSSSSSGMRAYLKKRIEDQIAEDKSCKDLLETNIYRVRENMKMREEIFNLLSGMSDSSVKEVAMMFMVDLGKRDEKQLKQLADAISVLGCSMDTKIQFLETYF</sequence>
<reference evidence="1" key="1">
    <citation type="journal article" date="2017" name="Nature">
        <title>The sunflower genome provides insights into oil metabolism, flowering and Asterid evolution.</title>
        <authorList>
            <person name="Badouin H."/>
            <person name="Gouzy J."/>
            <person name="Grassa C.J."/>
            <person name="Murat F."/>
            <person name="Staton S.E."/>
            <person name="Cottret L."/>
            <person name="Lelandais-Briere C."/>
            <person name="Owens G.L."/>
            <person name="Carrere S."/>
            <person name="Mayjonade B."/>
            <person name="Legrand L."/>
            <person name="Gill N."/>
            <person name="Kane N.C."/>
            <person name="Bowers J.E."/>
            <person name="Hubner S."/>
            <person name="Bellec A."/>
            <person name="Berard A."/>
            <person name="Berges H."/>
            <person name="Blanchet N."/>
            <person name="Boniface M.C."/>
            <person name="Brunel D."/>
            <person name="Catrice O."/>
            <person name="Chaidir N."/>
            <person name="Claudel C."/>
            <person name="Donnadieu C."/>
            <person name="Faraut T."/>
            <person name="Fievet G."/>
            <person name="Helmstetter N."/>
            <person name="King M."/>
            <person name="Knapp S.J."/>
            <person name="Lai Z."/>
            <person name="Le Paslier M.C."/>
            <person name="Lippi Y."/>
            <person name="Lorenzon L."/>
            <person name="Mandel J.R."/>
            <person name="Marage G."/>
            <person name="Marchand G."/>
            <person name="Marquand E."/>
            <person name="Bret-Mestries E."/>
            <person name="Morien E."/>
            <person name="Nambeesan S."/>
            <person name="Nguyen T."/>
            <person name="Pegot-Espagnet P."/>
            <person name="Pouilly N."/>
            <person name="Raftis F."/>
            <person name="Sallet E."/>
            <person name="Schiex T."/>
            <person name="Thomas J."/>
            <person name="Vandecasteele C."/>
            <person name="Vares D."/>
            <person name="Vear F."/>
            <person name="Vautrin S."/>
            <person name="Crespi M."/>
            <person name="Mangin B."/>
            <person name="Burke J.M."/>
            <person name="Salse J."/>
            <person name="Munos S."/>
            <person name="Vincourt P."/>
            <person name="Rieseberg L.H."/>
            <person name="Langlade N.B."/>
        </authorList>
    </citation>
    <scope>NUCLEOTIDE SEQUENCE</scope>
    <source>
        <tissue evidence="1">Leaves</tissue>
    </source>
</reference>
<proteinExistence type="predicted"/>
<comment type="caution">
    <text evidence="1">The sequence shown here is derived from an EMBL/GenBank/DDBJ whole genome shotgun (WGS) entry which is preliminary data.</text>
</comment>
<gene>
    <name evidence="1" type="ORF">HanXRQr2_Chr10g0424591</name>
</gene>
<protein>
    <submittedName>
        <fullName evidence="1">Uncharacterized protein</fullName>
    </submittedName>
</protein>
<evidence type="ECO:0000313" key="1">
    <source>
        <dbReference type="EMBL" id="KAF5785101.1"/>
    </source>
</evidence>
<evidence type="ECO:0000313" key="2">
    <source>
        <dbReference type="Proteomes" id="UP000215914"/>
    </source>
</evidence>
<keyword evidence="2" id="KW-1185">Reference proteome</keyword>
<organism evidence="1 2">
    <name type="scientific">Helianthus annuus</name>
    <name type="common">Common sunflower</name>
    <dbReference type="NCBI Taxonomy" id="4232"/>
    <lineage>
        <taxon>Eukaryota</taxon>
        <taxon>Viridiplantae</taxon>
        <taxon>Streptophyta</taxon>
        <taxon>Embryophyta</taxon>
        <taxon>Tracheophyta</taxon>
        <taxon>Spermatophyta</taxon>
        <taxon>Magnoliopsida</taxon>
        <taxon>eudicotyledons</taxon>
        <taxon>Gunneridae</taxon>
        <taxon>Pentapetalae</taxon>
        <taxon>asterids</taxon>
        <taxon>campanulids</taxon>
        <taxon>Asterales</taxon>
        <taxon>Asteraceae</taxon>
        <taxon>Asteroideae</taxon>
        <taxon>Heliantheae alliance</taxon>
        <taxon>Heliantheae</taxon>
        <taxon>Helianthus</taxon>
    </lineage>
</organism>
<dbReference type="Gramene" id="mRNA:HanXRQr2_Chr10g0424591">
    <property type="protein sequence ID" value="CDS:HanXRQr2_Chr10g0424591.1"/>
    <property type="gene ID" value="HanXRQr2_Chr10g0424591"/>
</dbReference>
<accession>A0A9K3HVH8</accession>
<dbReference type="EMBL" id="MNCJ02000325">
    <property type="protein sequence ID" value="KAF5785101.1"/>
    <property type="molecule type" value="Genomic_DNA"/>
</dbReference>